<name>A0ABY4XB10_9SPHN</name>
<dbReference type="EMBL" id="CP084930">
    <property type="protein sequence ID" value="USI74161.1"/>
    <property type="molecule type" value="Genomic_DNA"/>
</dbReference>
<evidence type="ECO:0000256" key="1">
    <source>
        <dbReference type="SAM" id="SignalP"/>
    </source>
</evidence>
<feature type="signal peptide" evidence="1">
    <location>
        <begin position="1"/>
        <end position="20"/>
    </location>
</feature>
<feature type="chain" id="PRO_5046486437" evidence="1">
    <location>
        <begin position="21"/>
        <end position="157"/>
    </location>
</feature>
<sequence>MRRLIFGALLAATLAPAAMAQSYGEVRRDDRDVARSQRDLDRAYARGDRDDIRDARADLRDARAERREDWRDFRRSHPDVYRGPAYVGPTGDWRYRPINPGYRFEPAYYQRRYWIDPARYRLPAVYGPQRWVRYGNDVALVDIRSGRVLRVYPRFFY</sequence>
<reference evidence="2" key="1">
    <citation type="journal article" date="2022" name="Toxins">
        <title>Genomic Analysis of Sphingopyxis sp. USTB-05 for Biodegrading Cyanobacterial Hepatotoxins.</title>
        <authorList>
            <person name="Liu C."/>
            <person name="Xu Q."/>
            <person name="Zhao Z."/>
            <person name="Zhang H."/>
            <person name="Liu X."/>
            <person name="Yin C."/>
            <person name="Liu Y."/>
            <person name="Yan H."/>
        </authorList>
    </citation>
    <scope>NUCLEOTIDE SEQUENCE</scope>
    <source>
        <strain evidence="2">NBD5</strain>
    </source>
</reference>
<keyword evidence="1" id="KW-0732">Signal</keyword>
<dbReference type="Proteomes" id="UP001056937">
    <property type="component" value="Chromosome 1"/>
</dbReference>
<proteinExistence type="predicted"/>
<dbReference type="Gene3D" id="3.10.450.160">
    <property type="entry name" value="inner membrane protein cigr"/>
    <property type="match status" value="1"/>
</dbReference>
<organism evidence="2 3">
    <name type="scientific">Sphingomonas morindae</name>
    <dbReference type="NCBI Taxonomy" id="1541170"/>
    <lineage>
        <taxon>Bacteria</taxon>
        <taxon>Pseudomonadati</taxon>
        <taxon>Pseudomonadota</taxon>
        <taxon>Alphaproteobacteria</taxon>
        <taxon>Sphingomonadales</taxon>
        <taxon>Sphingomonadaceae</taxon>
        <taxon>Sphingomonas</taxon>
    </lineage>
</organism>
<evidence type="ECO:0000313" key="2">
    <source>
        <dbReference type="EMBL" id="USI74161.1"/>
    </source>
</evidence>
<dbReference type="InterPro" id="IPR024572">
    <property type="entry name" value="RcnB"/>
</dbReference>
<evidence type="ECO:0000313" key="3">
    <source>
        <dbReference type="Proteomes" id="UP001056937"/>
    </source>
</evidence>
<protein>
    <submittedName>
        <fullName evidence="2">RcnB family protein</fullName>
    </submittedName>
</protein>
<keyword evidence="3" id="KW-1185">Reference proteome</keyword>
<dbReference type="Pfam" id="PF11776">
    <property type="entry name" value="RcnB"/>
    <property type="match status" value="1"/>
</dbReference>
<dbReference type="RefSeq" id="WP_252167966.1">
    <property type="nucleotide sequence ID" value="NZ_CP084930.1"/>
</dbReference>
<accession>A0ABY4XB10</accession>
<gene>
    <name evidence="2" type="ORF">LHA26_06825</name>
</gene>